<evidence type="ECO:0000259" key="1">
    <source>
        <dbReference type="PROSITE" id="PS50022"/>
    </source>
</evidence>
<dbReference type="AlphaFoldDB" id="A0A507EM77"/>
<gene>
    <name evidence="2" type="ORF">CcCBS67573_g08420</name>
</gene>
<dbReference type="Gene3D" id="2.60.120.260">
    <property type="entry name" value="Galactose-binding domain-like"/>
    <property type="match status" value="1"/>
</dbReference>
<evidence type="ECO:0000313" key="2">
    <source>
        <dbReference type="EMBL" id="TPX64415.1"/>
    </source>
</evidence>
<dbReference type="EMBL" id="QEAP01000547">
    <property type="protein sequence ID" value="TPX64415.1"/>
    <property type="molecule type" value="Genomic_DNA"/>
</dbReference>
<protein>
    <recommendedName>
        <fullName evidence="1">F5/8 type C domain-containing protein</fullName>
    </recommendedName>
</protein>
<dbReference type="InterPro" id="IPR008979">
    <property type="entry name" value="Galactose-bd-like_sf"/>
</dbReference>
<dbReference type="STRING" id="246404.A0A507EM77"/>
<reference evidence="2 3" key="1">
    <citation type="journal article" date="2019" name="Sci. Rep.">
        <title>Comparative genomics of chytrid fungi reveal insights into the obligate biotrophic and pathogenic lifestyle of Synchytrium endobioticum.</title>
        <authorList>
            <person name="van de Vossenberg B.T.L.H."/>
            <person name="Warris S."/>
            <person name="Nguyen H.D.T."/>
            <person name="van Gent-Pelzer M.P.E."/>
            <person name="Joly D.L."/>
            <person name="van de Geest H.C."/>
            <person name="Bonants P.J.M."/>
            <person name="Smith D.S."/>
            <person name="Levesque C.A."/>
            <person name="van der Lee T.A.J."/>
        </authorList>
    </citation>
    <scope>NUCLEOTIDE SEQUENCE [LARGE SCALE GENOMIC DNA]</scope>
    <source>
        <strain evidence="2 3">CBS 675.73</strain>
    </source>
</reference>
<proteinExistence type="predicted"/>
<name>A0A507EM77_9FUNG</name>
<keyword evidence="3" id="KW-1185">Reference proteome</keyword>
<dbReference type="Proteomes" id="UP000320333">
    <property type="component" value="Unassembled WGS sequence"/>
</dbReference>
<feature type="domain" description="F5/8 type C" evidence="1">
    <location>
        <begin position="1"/>
        <end position="144"/>
    </location>
</feature>
<dbReference type="Pfam" id="PF07738">
    <property type="entry name" value="Sad1_UNC"/>
    <property type="match status" value="1"/>
</dbReference>
<dbReference type="InterPro" id="IPR012919">
    <property type="entry name" value="SUN_dom"/>
</dbReference>
<dbReference type="PROSITE" id="PS50022">
    <property type="entry name" value="FA58C_3"/>
    <property type="match status" value="1"/>
</dbReference>
<dbReference type="SUPFAM" id="SSF49785">
    <property type="entry name" value="Galactose-binding domain-like"/>
    <property type="match status" value="1"/>
</dbReference>
<comment type="caution">
    <text evidence="2">The sequence shown here is derived from an EMBL/GenBank/DDBJ whole genome shotgun (WGS) entry which is preliminary data.</text>
</comment>
<accession>A0A507EM77</accession>
<dbReference type="InterPro" id="IPR000421">
    <property type="entry name" value="FA58C"/>
</dbReference>
<dbReference type="OrthoDB" id="10052260at2759"/>
<evidence type="ECO:0000313" key="3">
    <source>
        <dbReference type="Proteomes" id="UP000320333"/>
    </source>
</evidence>
<organism evidence="2 3">
    <name type="scientific">Chytriomyces confervae</name>
    <dbReference type="NCBI Taxonomy" id="246404"/>
    <lineage>
        <taxon>Eukaryota</taxon>
        <taxon>Fungi</taxon>
        <taxon>Fungi incertae sedis</taxon>
        <taxon>Chytridiomycota</taxon>
        <taxon>Chytridiomycota incertae sedis</taxon>
        <taxon>Chytridiomycetes</taxon>
        <taxon>Chytridiales</taxon>
        <taxon>Chytriomycetaceae</taxon>
        <taxon>Chytriomyces</taxon>
    </lineage>
</organism>
<sequence>MASIISSDVKIKVSSTLNKDSKSFGKQYLTDGDLETCWNSDQGTSQWIIAEFPRSVSPSQVVLMFQGGFTSSQVLVFSAPSPLASSSPDWTQLTQLYPEDSNKLQTFDVASSAASAVRSLKFVFTECSDTYGRIVVYKLDVLGAAVE</sequence>